<proteinExistence type="predicted"/>
<dbReference type="EMBL" id="JBEDUW010000006">
    <property type="protein sequence ID" value="KAK9921214.1"/>
    <property type="molecule type" value="Genomic_DNA"/>
</dbReference>
<evidence type="ECO:0000256" key="1">
    <source>
        <dbReference type="SAM" id="MobiDB-lite"/>
    </source>
</evidence>
<name>A0AAW1WB46_RUBAR</name>
<dbReference type="Proteomes" id="UP001457282">
    <property type="component" value="Unassembled WGS sequence"/>
</dbReference>
<organism evidence="2 3">
    <name type="scientific">Rubus argutus</name>
    <name type="common">Southern blackberry</name>
    <dbReference type="NCBI Taxonomy" id="59490"/>
    <lineage>
        <taxon>Eukaryota</taxon>
        <taxon>Viridiplantae</taxon>
        <taxon>Streptophyta</taxon>
        <taxon>Embryophyta</taxon>
        <taxon>Tracheophyta</taxon>
        <taxon>Spermatophyta</taxon>
        <taxon>Magnoliopsida</taxon>
        <taxon>eudicotyledons</taxon>
        <taxon>Gunneridae</taxon>
        <taxon>Pentapetalae</taxon>
        <taxon>rosids</taxon>
        <taxon>fabids</taxon>
        <taxon>Rosales</taxon>
        <taxon>Rosaceae</taxon>
        <taxon>Rosoideae</taxon>
        <taxon>Rosoideae incertae sedis</taxon>
        <taxon>Rubus</taxon>
    </lineage>
</organism>
<evidence type="ECO:0000313" key="3">
    <source>
        <dbReference type="Proteomes" id="UP001457282"/>
    </source>
</evidence>
<keyword evidence="3" id="KW-1185">Reference proteome</keyword>
<accession>A0AAW1WB46</accession>
<protein>
    <submittedName>
        <fullName evidence="2">Uncharacterized protein</fullName>
    </submittedName>
</protein>
<gene>
    <name evidence="2" type="ORF">M0R45_029733</name>
</gene>
<sequence>MFELTHGNNDLENLGEPNSKQPIASLKQKIDKIKAGKKPSQIPKVLSDIKINEVCCSMLGKENHRVYMLVIAT</sequence>
<evidence type="ECO:0000313" key="2">
    <source>
        <dbReference type="EMBL" id="KAK9921214.1"/>
    </source>
</evidence>
<feature type="region of interest" description="Disordered" evidence="1">
    <location>
        <begin position="1"/>
        <end position="21"/>
    </location>
</feature>
<dbReference type="AlphaFoldDB" id="A0AAW1WB46"/>
<comment type="caution">
    <text evidence="2">The sequence shown here is derived from an EMBL/GenBank/DDBJ whole genome shotgun (WGS) entry which is preliminary data.</text>
</comment>
<reference evidence="2 3" key="1">
    <citation type="journal article" date="2023" name="G3 (Bethesda)">
        <title>A chromosome-length genome assembly and annotation of blackberry (Rubus argutus, cv. 'Hillquist').</title>
        <authorList>
            <person name="Bruna T."/>
            <person name="Aryal R."/>
            <person name="Dudchenko O."/>
            <person name="Sargent D.J."/>
            <person name="Mead D."/>
            <person name="Buti M."/>
            <person name="Cavallini A."/>
            <person name="Hytonen T."/>
            <person name="Andres J."/>
            <person name="Pham M."/>
            <person name="Weisz D."/>
            <person name="Mascagni F."/>
            <person name="Usai G."/>
            <person name="Natali L."/>
            <person name="Bassil N."/>
            <person name="Fernandez G.E."/>
            <person name="Lomsadze A."/>
            <person name="Armour M."/>
            <person name="Olukolu B."/>
            <person name="Poorten T."/>
            <person name="Britton C."/>
            <person name="Davik J."/>
            <person name="Ashrafi H."/>
            <person name="Aiden E.L."/>
            <person name="Borodovsky M."/>
            <person name="Worthington M."/>
        </authorList>
    </citation>
    <scope>NUCLEOTIDE SEQUENCE [LARGE SCALE GENOMIC DNA]</scope>
    <source>
        <strain evidence="2">PI 553951</strain>
    </source>
</reference>